<dbReference type="InterPro" id="IPR043128">
    <property type="entry name" value="Rev_trsase/Diguanyl_cyclase"/>
</dbReference>
<feature type="region of interest" description="Disordered" evidence="1">
    <location>
        <begin position="159"/>
        <end position="182"/>
    </location>
</feature>
<evidence type="ECO:0000259" key="2">
    <source>
        <dbReference type="Pfam" id="PF00078"/>
    </source>
</evidence>
<dbReference type="AlphaFoldDB" id="A0A803PE18"/>
<reference evidence="3" key="1">
    <citation type="submission" date="2018-11" db="EMBL/GenBank/DDBJ databases">
        <authorList>
            <person name="Grassa J C."/>
        </authorList>
    </citation>
    <scope>NUCLEOTIDE SEQUENCE [LARGE SCALE GENOMIC DNA]</scope>
</reference>
<dbReference type="EnsemblPlants" id="evm.model.04.1669">
    <property type="protein sequence ID" value="cds.evm.model.04.1669"/>
    <property type="gene ID" value="evm.TU.04.1669"/>
</dbReference>
<evidence type="ECO:0000256" key="1">
    <source>
        <dbReference type="SAM" id="MobiDB-lite"/>
    </source>
</evidence>
<dbReference type="InterPro" id="IPR000477">
    <property type="entry name" value="RT_dom"/>
</dbReference>
<dbReference type="EMBL" id="UZAU01000399">
    <property type="status" value="NOT_ANNOTATED_CDS"/>
    <property type="molecule type" value="Genomic_DNA"/>
</dbReference>
<accession>A0A803PE18</accession>
<organism evidence="3 4">
    <name type="scientific">Cannabis sativa</name>
    <name type="common">Hemp</name>
    <name type="synonym">Marijuana</name>
    <dbReference type="NCBI Taxonomy" id="3483"/>
    <lineage>
        <taxon>Eukaryota</taxon>
        <taxon>Viridiplantae</taxon>
        <taxon>Streptophyta</taxon>
        <taxon>Embryophyta</taxon>
        <taxon>Tracheophyta</taxon>
        <taxon>Spermatophyta</taxon>
        <taxon>Magnoliopsida</taxon>
        <taxon>eudicotyledons</taxon>
        <taxon>Gunneridae</taxon>
        <taxon>Pentapetalae</taxon>
        <taxon>rosids</taxon>
        <taxon>fabids</taxon>
        <taxon>Rosales</taxon>
        <taxon>Cannabaceae</taxon>
        <taxon>Cannabis</taxon>
    </lineage>
</organism>
<dbReference type="Pfam" id="PF00078">
    <property type="entry name" value="RVT_1"/>
    <property type="match status" value="1"/>
</dbReference>
<name>A0A803PE18_CANSA</name>
<protein>
    <recommendedName>
        <fullName evidence="2">Reverse transcriptase domain-containing protein</fullName>
    </recommendedName>
</protein>
<sequence>MTRKSNIVSLPGIVEKMSRRSRHRQEPNTMRHGTTPSLELAWKTLNKEKLKASRATSSALTLKQLRDIRHTIEECTHLKMEIEDLIQMGYLGGYHREDRHPEERRLEDQRKITPHEALEALRDVRTIFTGPGVGGDTHKGRDRYAKEVRRPPMAMSLEQRLQKNSKEESYSVTFTEEDTDLDPTVKEEVHAEPDEEIEELVIFEHSLKVLKIGRGLYEALKRHNMEVYVDDMLVKTKKAEDLIKDLDETFTTLRKYKIKLNPAKCVFGVLSGKFLLDEEGSQGVLEGSTSNGEERWKLHVDGVSNDGGSGEGVVVMTSPRGKRCIMRCNLGSRLPIMKLNMKLCWLAYTWEES</sequence>
<dbReference type="SUPFAM" id="SSF56672">
    <property type="entry name" value="DNA/RNA polymerases"/>
    <property type="match status" value="1"/>
</dbReference>
<proteinExistence type="predicted"/>
<evidence type="ECO:0000313" key="3">
    <source>
        <dbReference type="EnsemblPlants" id="cds.evm.model.04.1669"/>
    </source>
</evidence>
<evidence type="ECO:0000313" key="4">
    <source>
        <dbReference type="Proteomes" id="UP000596661"/>
    </source>
</evidence>
<reference evidence="3" key="2">
    <citation type="submission" date="2021-03" db="UniProtKB">
        <authorList>
            <consortium name="EnsemblPlants"/>
        </authorList>
    </citation>
    <scope>IDENTIFICATION</scope>
</reference>
<feature type="compositionally biased region" description="Basic and acidic residues" evidence="1">
    <location>
        <begin position="160"/>
        <end position="169"/>
    </location>
</feature>
<dbReference type="Gene3D" id="3.30.70.270">
    <property type="match status" value="1"/>
</dbReference>
<dbReference type="InterPro" id="IPR043502">
    <property type="entry name" value="DNA/RNA_pol_sf"/>
</dbReference>
<dbReference type="Proteomes" id="UP000596661">
    <property type="component" value="Chromosome 4"/>
</dbReference>
<dbReference type="Gramene" id="evm.model.04.1669">
    <property type="protein sequence ID" value="cds.evm.model.04.1669"/>
    <property type="gene ID" value="evm.TU.04.1669"/>
</dbReference>
<feature type="domain" description="Reverse transcriptase" evidence="2">
    <location>
        <begin position="220"/>
        <end position="275"/>
    </location>
</feature>
<keyword evidence="4" id="KW-1185">Reference proteome</keyword>